<comment type="caution">
    <text evidence="3">The sequence shown here is derived from an EMBL/GenBank/DDBJ whole genome shotgun (WGS) entry which is preliminary data.</text>
</comment>
<feature type="domain" description="Thiopeptide-type bacteriocin biosynthesis" evidence="2">
    <location>
        <begin position="760"/>
        <end position="1031"/>
    </location>
</feature>
<keyword evidence="4" id="KW-1185">Reference proteome</keyword>
<dbReference type="InterPro" id="IPR023809">
    <property type="entry name" value="Thiopep_bacteriocin_synth_dom"/>
</dbReference>
<evidence type="ECO:0000259" key="2">
    <source>
        <dbReference type="Pfam" id="PF14028"/>
    </source>
</evidence>
<evidence type="ECO:0000313" key="4">
    <source>
        <dbReference type="Proteomes" id="UP000324611"/>
    </source>
</evidence>
<reference evidence="3 4" key="2">
    <citation type="submission" date="2019-09" db="EMBL/GenBank/DDBJ databases">
        <authorList>
            <person name="Jin C."/>
        </authorList>
    </citation>
    <scope>NUCLEOTIDE SEQUENCE [LARGE SCALE GENOMIC DNA]</scope>
    <source>
        <strain evidence="3 4">BN140078</strain>
    </source>
</reference>
<dbReference type="InterPro" id="IPR006827">
    <property type="entry name" value="Lant_deHydtase_N"/>
</dbReference>
<protein>
    <recommendedName>
        <fullName evidence="5">Thiopeptide-type bacteriocin biosynthesis protein</fullName>
    </recommendedName>
</protein>
<name>A0A5B2VND6_9BACT</name>
<dbReference type="RefSeq" id="WP_149841368.1">
    <property type="nucleotide sequence ID" value="NZ_VUOC01000004.1"/>
</dbReference>
<reference evidence="3 4" key="1">
    <citation type="submission" date="2019-09" db="EMBL/GenBank/DDBJ databases">
        <title>Chitinophaga ginsengihumi sp. nov., isolated from soil of ginseng rhizosphere.</title>
        <authorList>
            <person name="Lee J."/>
        </authorList>
    </citation>
    <scope>NUCLEOTIDE SEQUENCE [LARGE SCALE GENOMIC DNA]</scope>
    <source>
        <strain evidence="3 4">BN140078</strain>
    </source>
</reference>
<accession>A0A5B2VND6</accession>
<dbReference type="AlphaFoldDB" id="A0A5B2VND6"/>
<proteinExistence type="predicted"/>
<organism evidence="3 4">
    <name type="scientific">Chitinophaga agrisoli</name>
    <dbReference type="NCBI Taxonomy" id="2607653"/>
    <lineage>
        <taxon>Bacteria</taxon>
        <taxon>Pseudomonadati</taxon>
        <taxon>Bacteroidota</taxon>
        <taxon>Chitinophagia</taxon>
        <taxon>Chitinophagales</taxon>
        <taxon>Chitinophagaceae</taxon>
        <taxon>Chitinophaga</taxon>
    </lineage>
</organism>
<dbReference type="Pfam" id="PF14028">
    <property type="entry name" value="Lant_dehydr_C"/>
    <property type="match status" value="1"/>
</dbReference>
<evidence type="ECO:0008006" key="5">
    <source>
        <dbReference type="Google" id="ProtNLM"/>
    </source>
</evidence>
<dbReference type="NCBIfam" id="TIGR03891">
    <property type="entry name" value="thiopep_ocin"/>
    <property type="match status" value="1"/>
</dbReference>
<sequence length="1051" mass="120935">MNIPYSFHPQLLLRTPRLPLFGHLDEETIISRLDDPIFLEAIYLASPVLYDECMKWKSGQGGGDKERQKLLRSLTKYFTRMSSRCTPFGLFSGCNVLQWQEGVSNITLDASATRRHTRLDMHYLCALAQQLAGFAGIREHLLYYPNNSNYAMGDERRYVEYRYVNGRRSHQITSVLASPYLDRVLQEAKEGATISMLAAQLQDGDISGEEASTFVHEMISAQLLVNELEPAITGDEFIYQVQRVLERIQSAAPHDGVATVIQVLQEVNRLLHEIDNAPHNSAAQYRQVSALLDQLEVPYEENKLFQTDIIRVTTEAGFDAAIQQQLLAGLALLNRMAVPREQENLQSFIRRYYERYEDKEMPLLEVMDTETGIGYLAKGGEDNAPLLEAIGMPSTVNSEGNVRWGLIEKYLVNKVNDAYETGAYSTEIAEEEMKHLNNTVWQDLCPSLSVMFRLVDTGQPAIVLEQAGGASAANLLGRFAHADEGIRQLVCDITRREQENDPEVVYAEIIHLPESRVGNILLHPVFRDYEIPYLAKSSLDAAHQLDAGDLMVSVKNNRIILRSKRLNKQVVPRLSTAHNYSNNSLPVYHFLCDLQAAQHRVGLFFHWGSLRSQYKFLPRVTSKQLILSPASWRFLRSDFEPLLDVQHPQWKDMLAAFRKQWRVPRFILLADGDNEMLVDLENDTLVKLWIETIRNRSGLELKEYLQPQSGAVKDQHGHSYANQLVAVLIKQTPSYNGHPAIPRVMKQAQPQRSFTLGSEWLYYKCYCGARTADRILSDAVYPAVKELLAAQHIDQFFFIRYNDPEFHIRLRFHLPDTQRLGEVSALLHGWLRPFEQQGYIWKTQADTYNRELERYGHNSISLAETLFFHDSMATLEMLDNTWGDERDQIRWIWILRVIDELLDVFGYTLTQKLKFTEALKNAFAAEFHADKLLKTQLNNKYRDYRKEIEEIMDRRNDADSVLYPILELLQRKNEAMRPVAAQLLELQAASLLERPLDDLMSSYVHMLVNRVIPSRQRVHEMVIYDLLHQYYRGLNARQQNNNGKKTIIQAA</sequence>
<dbReference type="EMBL" id="VUOC01000004">
    <property type="protein sequence ID" value="KAA2240190.1"/>
    <property type="molecule type" value="Genomic_DNA"/>
</dbReference>
<dbReference type="Proteomes" id="UP000324611">
    <property type="component" value="Unassembled WGS sequence"/>
</dbReference>
<dbReference type="Pfam" id="PF04738">
    <property type="entry name" value="Lant_dehydr_N"/>
    <property type="match status" value="1"/>
</dbReference>
<feature type="domain" description="Lantibiotic dehydratase N-terminal" evidence="1">
    <location>
        <begin position="35"/>
        <end position="686"/>
    </location>
</feature>
<evidence type="ECO:0000313" key="3">
    <source>
        <dbReference type="EMBL" id="KAA2240190.1"/>
    </source>
</evidence>
<gene>
    <name evidence="3" type="ORF">F0L74_28910</name>
</gene>
<evidence type="ECO:0000259" key="1">
    <source>
        <dbReference type="Pfam" id="PF04738"/>
    </source>
</evidence>